<reference evidence="2 3" key="1">
    <citation type="submission" date="2018-12" db="EMBL/GenBank/DDBJ databases">
        <title>Genome sequencing of Eikenella corrodens KCOM 3110 (= JS217).</title>
        <authorList>
            <person name="Koo J.-K."/>
            <person name="Park S.-N."/>
            <person name="Lim Y.K."/>
        </authorList>
    </citation>
    <scope>NUCLEOTIDE SEQUENCE [LARGE SCALE GENOMIC DNA]</scope>
    <source>
        <strain evidence="2 3">KCOM 3110</strain>
    </source>
</reference>
<protein>
    <submittedName>
        <fullName evidence="2">Uncharacterized protein</fullName>
    </submittedName>
</protein>
<accession>A0A3S9SKV6</accession>
<dbReference type="AlphaFoldDB" id="A0A3S9SKV6"/>
<name>A0A3S9SKV6_EIKCO</name>
<organism evidence="2 3">
    <name type="scientific">Eikenella corrodens</name>
    <dbReference type="NCBI Taxonomy" id="539"/>
    <lineage>
        <taxon>Bacteria</taxon>
        <taxon>Pseudomonadati</taxon>
        <taxon>Pseudomonadota</taxon>
        <taxon>Betaproteobacteria</taxon>
        <taxon>Neisseriales</taxon>
        <taxon>Neisseriaceae</taxon>
        <taxon>Eikenella</taxon>
    </lineage>
</organism>
<sequence>MRSKWVLVGLLSIASYSFADSNKTINGVDFLQIGTPKSTILSRARQLDGKQQATNEDEHSFHPPADPIIFEKIKLHNLEFDWVSVYFENNQLYRMEIFYSPWKINNEMGGFSFDQKIHHNFQNLIANLKNQYDFGNGTETEKFEGVGGDHACDRPVIIRNKIWNIQSASHIIATYTETQMIELTSYRVLSINDAATMGCQYPAEASIIIYDKNINNQVLLLNDQKRLEWEQNNPN</sequence>
<gene>
    <name evidence="2" type="ORF">ELB75_09000</name>
</gene>
<dbReference type="Proteomes" id="UP000282435">
    <property type="component" value="Chromosome"/>
</dbReference>
<feature type="signal peptide" evidence="1">
    <location>
        <begin position="1"/>
        <end position="19"/>
    </location>
</feature>
<dbReference type="RefSeq" id="WP_126983632.1">
    <property type="nucleotide sequence ID" value="NZ_CP034670.1"/>
</dbReference>
<proteinExistence type="predicted"/>
<evidence type="ECO:0000313" key="2">
    <source>
        <dbReference type="EMBL" id="AZR60147.1"/>
    </source>
</evidence>
<evidence type="ECO:0000256" key="1">
    <source>
        <dbReference type="SAM" id="SignalP"/>
    </source>
</evidence>
<feature type="chain" id="PRO_5019190325" evidence="1">
    <location>
        <begin position="20"/>
        <end position="235"/>
    </location>
</feature>
<evidence type="ECO:0000313" key="3">
    <source>
        <dbReference type="Proteomes" id="UP000282435"/>
    </source>
</evidence>
<keyword evidence="1" id="KW-0732">Signal</keyword>
<dbReference type="EMBL" id="CP034670">
    <property type="protein sequence ID" value="AZR60147.1"/>
    <property type="molecule type" value="Genomic_DNA"/>
</dbReference>